<dbReference type="InterPro" id="IPR042186">
    <property type="entry name" value="FimD_plug_dom"/>
</dbReference>
<dbReference type="InterPro" id="IPR000015">
    <property type="entry name" value="Fimb_usher"/>
</dbReference>
<gene>
    <name evidence="14" type="ORF">V8N49_23195</name>
</gene>
<evidence type="ECO:0000256" key="8">
    <source>
        <dbReference type="ARBA" id="ARBA00023237"/>
    </source>
</evidence>
<dbReference type="Pfam" id="PF13953">
    <property type="entry name" value="PapC_C"/>
    <property type="match status" value="1"/>
</dbReference>
<dbReference type="PANTHER" id="PTHR30451">
    <property type="entry name" value="OUTER MEMBRANE USHER PROTEIN"/>
    <property type="match status" value="1"/>
</dbReference>
<evidence type="ECO:0000259" key="12">
    <source>
        <dbReference type="Pfam" id="PF13953"/>
    </source>
</evidence>
<evidence type="ECO:0000313" key="14">
    <source>
        <dbReference type="EMBL" id="MEI2684528.1"/>
    </source>
</evidence>
<reference evidence="14 15" key="1">
    <citation type="submission" date="2024-02" db="EMBL/GenBank/DDBJ databases">
        <title>First report Erwinia aphidicola in onion in Chile.</title>
        <authorList>
            <person name="Valenzuela M."/>
            <person name="Pena M."/>
            <person name="Dutta B."/>
        </authorList>
    </citation>
    <scope>NUCLEOTIDE SEQUENCE [LARGE SCALE GENOMIC DNA]</scope>
    <source>
        <strain evidence="14 15">QCJ3A</strain>
    </source>
</reference>
<evidence type="ECO:0000256" key="6">
    <source>
        <dbReference type="ARBA" id="ARBA00022729"/>
    </source>
</evidence>
<proteinExistence type="inferred from homology"/>
<sequence>MRHVTVALVLPVAFFTAAAPAQDYHFDAALLGGVVKQSDLALFEQGLQQPGTYRMDVLLNGEQVDNQDITLRLVSKADGSRDLQPCLSTTQLLRWGVKAGAWPGLTQAGGSATCVRLAAIPQAAVSADVAALQLRLDIPQAALQPHYGGLAPEALRDDGITAFLTNYSAGTSRTDGGGAGMSSSWAQLQPGFNAGPWRARSSLSWQSGGQWQRAYSYAERGLSRLKSRLTLGERTTPGDVFDGVPFTGVMLATDETMVPAGERSFSPAFSGVARTRARIEVRQNGYLLKSLQVAPGPFDIQDLPAGSGGGDLQVTVHEADGRSQFFTVPWQTPAVALHAGYLKYSLAAGRYRPAEAGTVAAPLAQGTAMYGLPHGITAYGGLQAAGHYSSLSLGLGASLGRWGAVSADTTAARSEFAGGNRETGASWRVRYSSHLAATGTGFSLTSTQYASPGYRTLTEALDAWQKNDNRYQAVRPYPLRGRSTMSLNQPLGAASSLSLNATRTDWRGRNGHDTGYGASWSTSLHGASVSANWQENQLRTGCRDSTLSLWFSVPLGGSTNASWRLTAPSRGTPTQEAGLNGRGMDNRLSWDVRERYISGVPAGQRDSSNLHLGWSGTYGQAEADYGYGPSARNMSAGVSGGVIVHRHGITLSQPLDGTVALVSAPGAAGVNVSGWPGVRTDRGGYTAVSGLSSYRENTVSLDPTGLPDDAEVTQTDVRVVPTAGAVVAAKFSTRTGARALVTLHHPDGSPVAFAAPVSAEGVDGSAGMAGDGGQSYLTGLPERGTLRVSEGAGSCRAGYSLPAEKSAAGLYVLSAVCR</sequence>
<dbReference type="Gene3D" id="2.60.40.2070">
    <property type="match status" value="1"/>
</dbReference>
<evidence type="ECO:0000256" key="11">
    <source>
        <dbReference type="SAM" id="SignalP"/>
    </source>
</evidence>
<keyword evidence="8 9" id="KW-0998">Cell outer membrane</keyword>
<dbReference type="EMBL" id="JBANEI010000032">
    <property type="protein sequence ID" value="MEI2684528.1"/>
    <property type="molecule type" value="Genomic_DNA"/>
</dbReference>
<dbReference type="InterPro" id="IPR037224">
    <property type="entry name" value="PapC_N_sf"/>
</dbReference>
<evidence type="ECO:0000256" key="7">
    <source>
        <dbReference type="ARBA" id="ARBA00023136"/>
    </source>
</evidence>
<evidence type="ECO:0000256" key="2">
    <source>
        <dbReference type="ARBA" id="ARBA00008064"/>
    </source>
</evidence>
<dbReference type="InterPro" id="IPR025949">
    <property type="entry name" value="PapC-like_C"/>
</dbReference>
<evidence type="ECO:0000256" key="1">
    <source>
        <dbReference type="ARBA" id="ARBA00004571"/>
    </source>
</evidence>
<dbReference type="InterPro" id="IPR025885">
    <property type="entry name" value="PapC_N"/>
</dbReference>
<evidence type="ECO:0000256" key="3">
    <source>
        <dbReference type="ARBA" id="ARBA00022448"/>
    </source>
</evidence>
<feature type="domain" description="PapC N-terminal" evidence="13">
    <location>
        <begin position="25"/>
        <end position="169"/>
    </location>
</feature>
<dbReference type="NCBIfam" id="NF011769">
    <property type="entry name" value="PRK15223.1"/>
    <property type="match status" value="1"/>
</dbReference>
<feature type="domain" description="PapC-like C-terminal" evidence="12">
    <location>
        <begin position="740"/>
        <end position="803"/>
    </location>
</feature>
<dbReference type="Gene3D" id="3.10.20.410">
    <property type="match status" value="1"/>
</dbReference>
<evidence type="ECO:0000256" key="10">
    <source>
        <dbReference type="SAM" id="MobiDB-lite"/>
    </source>
</evidence>
<dbReference type="Proteomes" id="UP001306592">
    <property type="component" value="Unassembled WGS sequence"/>
</dbReference>
<comment type="caution">
    <text evidence="14">The sequence shown here is derived from an EMBL/GenBank/DDBJ whole genome shotgun (WGS) entry which is preliminary data.</text>
</comment>
<keyword evidence="15" id="KW-1185">Reference proteome</keyword>
<comment type="similarity">
    <text evidence="2 9">Belongs to the fimbrial export usher family.</text>
</comment>
<dbReference type="PANTHER" id="PTHR30451:SF9">
    <property type="entry name" value="F1 CAPSULE-ANCHORING PROTEIN"/>
    <property type="match status" value="1"/>
</dbReference>
<organism evidence="14 15">
    <name type="scientific">Erwinia aphidicola</name>
    <dbReference type="NCBI Taxonomy" id="68334"/>
    <lineage>
        <taxon>Bacteria</taxon>
        <taxon>Pseudomonadati</taxon>
        <taxon>Pseudomonadota</taxon>
        <taxon>Gammaproteobacteria</taxon>
        <taxon>Enterobacterales</taxon>
        <taxon>Erwiniaceae</taxon>
        <taxon>Erwinia</taxon>
    </lineage>
</organism>
<keyword evidence="9" id="KW-1029">Fimbrium biogenesis</keyword>
<dbReference type="InterPro" id="IPR043142">
    <property type="entry name" value="PapC-like_C_sf"/>
</dbReference>
<dbReference type="PROSITE" id="PS01151">
    <property type="entry name" value="FIMBRIAL_USHER"/>
    <property type="match status" value="1"/>
</dbReference>
<evidence type="ECO:0000313" key="15">
    <source>
        <dbReference type="Proteomes" id="UP001306592"/>
    </source>
</evidence>
<dbReference type="SUPFAM" id="SSF141729">
    <property type="entry name" value="FimD N-terminal domain-like"/>
    <property type="match status" value="1"/>
</dbReference>
<name>A0ABU8DLY7_ERWAP</name>
<protein>
    <submittedName>
        <fullName evidence="14">Fimbrial biogenesis outer membrane usher protein</fullName>
    </submittedName>
</protein>
<feature type="chain" id="PRO_5045609373" evidence="11">
    <location>
        <begin position="22"/>
        <end position="818"/>
    </location>
</feature>
<keyword evidence="3 9" id="KW-0813">Transport</keyword>
<dbReference type="RefSeq" id="WP_336204253.1">
    <property type="nucleotide sequence ID" value="NZ_JBANEI010000032.1"/>
</dbReference>
<dbReference type="Pfam" id="PF13954">
    <property type="entry name" value="PapC_N"/>
    <property type="match status" value="1"/>
</dbReference>
<keyword evidence="4" id="KW-1134">Transmembrane beta strand</keyword>
<accession>A0ABU8DLY7</accession>
<feature type="region of interest" description="Disordered" evidence="10">
    <location>
        <begin position="563"/>
        <end position="584"/>
    </location>
</feature>
<dbReference type="Pfam" id="PF00577">
    <property type="entry name" value="Usher"/>
    <property type="match status" value="1"/>
</dbReference>
<dbReference type="Gene3D" id="2.60.40.3110">
    <property type="match status" value="1"/>
</dbReference>
<evidence type="ECO:0000256" key="9">
    <source>
        <dbReference type="RuleBase" id="RU003884"/>
    </source>
</evidence>
<comment type="subcellular location">
    <subcellularLocation>
        <location evidence="1 9">Cell outer membrane</location>
        <topology evidence="1 9">Multi-pass membrane protein</topology>
    </subcellularLocation>
</comment>
<keyword evidence="5 9" id="KW-0812">Transmembrane</keyword>
<dbReference type="InterPro" id="IPR018030">
    <property type="entry name" value="Fimbrial_membr_usher_CS"/>
</dbReference>
<evidence type="ECO:0000256" key="4">
    <source>
        <dbReference type="ARBA" id="ARBA00022452"/>
    </source>
</evidence>
<keyword evidence="7 9" id="KW-0472">Membrane</keyword>
<keyword evidence="6 11" id="KW-0732">Signal</keyword>
<evidence type="ECO:0000259" key="13">
    <source>
        <dbReference type="Pfam" id="PF13954"/>
    </source>
</evidence>
<feature type="compositionally biased region" description="Polar residues" evidence="10">
    <location>
        <begin position="563"/>
        <end position="577"/>
    </location>
</feature>
<feature type="signal peptide" evidence="11">
    <location>
        <begin position="1"/>
        <end position="21"/>
    </location>
</feature>
<dbReference type="Gene3D" id="2.60.40.2610">
    <property type="entry name" value="Outer membrane usher protein FimD, plug domain"/>
    <property type="match status" value="1"/>
</dbReference>
<evidence type="ECO:0000256" key="5">
    <source>
        <dbReference type="ARBA" id="ARBA00022692"/>
    </source>
</evidence>